<dbReference type="EMBL" id="JBHUFD010000005">
    <property type="protein sequence ID" value="MFD1873365.1"/>
    <property type="molecule type" value="Genomic_DNA"/>
</dbReference>
<dbReference type="Proteomes" id="UP001597197">
    <property type="component" value="Unassembled WGS sequence"/>
</dbReference>
<protein>
    <recommendedName>
        <fullName evidence="3">STAS/SEC14 domain-containing protein</fullName>
    </recommendedName>
</protein>
<evidence type="ECO:0000313" key="2">
    <source>
        <dbReference type="Proteomes" id="UP001597197"/>
    </source>
</evidence>
<keyword evidence="2" id="KW-1185">Reference proteome</keyword>
<organism evidence="1 2">
    <name type="scientific">Hymenobacter bucti</name>
    <dbReference type="NCBI Taxonomy" id="1844114"/>
    <lineage>
        <taxon>Bacteria</taxon>
        <taxon>Pseudomonadati</taxon>
        <taxon>Bacteroidota</taxon>
        <taxon>Cytophagia</taxon>
        <taxon>Cytophagales</taxon>
        <taxon>Hymenobacteraceae</taxon>
        <taxon>Hymenobacter</taxon>
    </lineage>
</organism>
<comment type="caution">
    <text evidence="1">The sequence shown here is derived from an EMBL/GenBank/DDBJ whole genome shotgun (WGS) entry which is preliminary data.</text>
</comment>
<reference evidence="2" key="1">
    <citation type="journal article" date="2019" name="Int. J. Syst. Evol. Microbiol.">
        <title>The Global Catalogue of Microorganisms (GCM) 10K type strain sequencing project: providing services to taxonomists for standard genome sequencing and annotation.</title>
        <authorList>
            <consortium name="The Broad Institute Genomics Platform"/>
            <consortium name="The Broad Institute Genome Sequencing Center for Infectious Disease"/>
            <person name="Wu L."/>
            <person name="Ma J."/>
        </authorList>
    </citation>
    <scope>NUCLEOTIDE SEQUENCE [LARGE SCALE GENOMIC DNA]</scope>
    <source>
        <strain evidence="2">CGMCC 1.15795</strain>
    </source>
</reference>
<dbReference type="RefSeq" id="WP_382314187.1">
    <property type="nucleotide sequence ID" value="NZ_JBHUFD010000005.1"/>
</dbReference>
<sequence>MSSFYSVQYQTHPPLVRGLALRPLSVAEFAEACELLLAEAQRQQCPYWLLDGRADEHAARPFDMYEWLGEDFLPRVHRALGTIPCLAFLARPEFWQALQAQGYANDTPKLHVAFRANWFTDEAAAAAWLGQFRPPA</sequence>
<accession>A0ABW4QV02</accession>
<evidence type="ECO:0008006" key="3">
    <source>
        <dbReference type="Google" id="ProtNLM"/>
    </source>
</evidence>
<evidence type="ECO:0000313" key="1">
    <source>
        <dbReference type="EMBL" id="MFD1873365.1"/>
    </source>
</evidence>
<proteinExistence type="predicted"/>
<name>A0ABW4QV02_9BACT</name>
<gene>
    <name evidence="1" type="ORF">ACFSDX_13055</name>
</gene>